<reference evidence="6" key="1">
    <citation type="submission" date="2019-03" db="EMBL/GenBank/DDBJ databases">
        <title>Lake Tanganyika Metagenome-Assembled Genomes (MAGs).</title>
        <authorList>
            <person name="Tran P."/>
        </authorList>
    </citation>
    <scope>NUCLEOTIDE SEQUENCE</scope>
    <source>
        <strain evidence="6">K_DeepCast_65m_m2_066</strain>
    </source>
</reference>
<feature type="non-terminal residue" evidence="6">
    <location>
        <position position="141"/>
    </location>
</feature>
<keyword evidence="4" id="KW-1133">Transmembrane helix</keyword>
<dbReference type="Pfam" id="PF19300">
    <property type="entry name" value="BPD_transp_1_N"/>
    <property type="match status" value="1"/>
</dbReference>
<organism evidence="6 7">
    <name type="scientific">Tectimicrobiota bacterium</name>
    <dbReference type="NCBI Taxonomy" id="2528274"/>
    <lineage>
        <taxon>Bacteria</taxon>
        <taxon>Pseudomonadati</taxon>
        <taxon>Nitrospinota/Tectimicrobiota group</taxon>
        <taxon>Candidatus Tectimicrobiota</taxon>
    </lineage>
</organism>
<evidence type="ECO:0000256" key="4">
    <source>
        <dbReference type="SAM" id="Phobius"/>
    </source>
</evidence>
<comment type="caution">
    <text evidence="6">The sequence shown here is derived from an EMBL/GenBank/DDBJ whole genome shotgun (WGS) entry which is preliminary data.</text>
</comment>
<evidence type="ECO:0000256" key="3">
    <source>
        <dbReference type="ARBA" id="ARBA00022475"/>
    </source>
</evidence>
<proteinExistence type="predicted"/>
<evidence type="ECO:0000313" key="7">
    <source>
        <dbReference type="Proteomes" id="UP000712673"/>
    </source>
</evidence>
<accession>A0A937W5J1</accession>
<keyword evidence="4" id="KW-0472">Membrane</keyword>
<evidence type="ECO:0000256" key="2">
    <source>
        <dbReference type="ARBA" id="ARBA00022448"/>
    </source>
</evidence>
<dbReference type="Proteomes" id="UP000712673">
    <property type="component" value="Unassembled WGS sequence"/>
</dbReference>
<dbReference type="PANTHER" id="PTHR43163">
    <property type="entry name" value="DIPEPTIDE TRANSPORT SYSTEM PERMEASE PROTEIN DPPB-RELATED"/>
    <property type="match status" value="1"/>
</dbReference>
<evidence type="ECO:0000256" key="1">
    <source>
        <dbReference type="ARBA" id="ARBA00004651"/>
    </source>
</evidence>
<name>A0A937W5J1_UNCTE</name>
<feature type="transmembrane region" description="Helical" evidence="4">
    <location>
        <begin position="9"/>
        <end position="30"/>
    </location>
</feature>
<evidence type="ECO:0000313" key="6">
    <source>
        <dbReference type="EMBL" id="MBM3225834.1"/>
    </source>
</evidence>
<feature type="transmembrane region" description="Helical" evidence="4">
    <location>
        <begin position="105"/>
        <end position="126"/>
    </location>
</feature>
<dbReference type="PANTHER" id="PTHR43163:SF6">
    <property type="entry name" value="DIPEPTIDE TRANSPORT SYSTEM PERMEASE PROTEIN DPPB-RELATED"/>
    <property type="match status" value="1"/>
</dbReference>
<sequence length="141" mass="15711">MGRYLLKRLLHAGCIVLGTTLLSYLLIYLAPSDPAQVIAAQRLGGHPNPAQVDWVRQYYGLDQPWFVQYLRWLTRALQGDFGLSIRTGQAILGEVSRALHYSLVLAVWTSAFVVLVAGVSGVWAALRCNTLWDQLLQLFGL</sequence>
<dbReference type="InterPro" id="IPR045621">
    <property type="entry name" value="BPD_transp_1_N"/>
</dbReference>
<feature type="domain" description="ABC transporter type 1 GsiC-like N-terminal" evidence="5">
    <location>
        <begin position="1"/>
        <end position="79"/>
    </location>
</feature>
<dbReference type="EMBL" id="VGLS01000700">
    <property type="protein sequence ID" value="MBM3225834.1"/>
    <property type="molecule type" value="Genomic_DNA"/>
</dbReference>
<protein>
    <submittedName>
        <fullName evidence="6">ABC transporter permease</fullName>
    </submittedName>
</protein>
<dbReference type="AlphaFoldDB" id="A0A937W5J1"/>
<dbReference type="GO" id="GO:0005886">
    <property type="term" value="C:plasma membrane"/>
    <property type="evidence" value="ECO:0007669"/>
    <property type="project" value="UniProtKB-SubCell"/>
</dbReference>
<evidence type="ECO:0000259" key="5">
    <source>
        <dbReference type="Pfam" id="PF19300"/>
    </source>
</evidence>
<keyword evidence="3" id="KW-1003">Cell membrane</keyword>
<keyword evidence="4" id="KW-0812">Transmembrane</keyword>
<keyword evidence="2" id="KW-0813">Transport</keyword>
<comment type="subcellular location">
    <subcellularLocation>
        <location evidence="1">Cell membrane</location>
        <topology evidence="1">Multi-pass membrane protein</topology>
    </subcellularLocation>
</comment>
<gene>
    <name evidence="6" type="ORF">FJZ47_18835</name>
</gene>